<feature type="binding site" evidence="8">
    <location>
        <position position="69"/>
    </location>
    <ligand>
        <name>(2E)-4-hydroxy-3-methylbut-2-enyl diphosphate</name>
        <dbReference type="ChEBI" id="CHEBI:128753"/>
    </ligand>
</feature>
<dbReference type="Pfam" id="PF02401">
    <property type="entry name" value="LYTB"/>
    <property type="match status" value="1"/>
</dbReference>
<comment type="cofactor">
    <cofactor evidence="8">
        <name>[4Fe-4S] cluster</name>
        <dbReference type="ChEBI" id="CHEBI:49883"/>
    </cofactor>
    <text evidence="8">Binds 1 [4Fe-4S] cluster per subunit.</text>
</comment>
<comment type="pathway">
    <text evidence="8">Isoprenoid biosynthesis; dimethylallyl diphosphate biosynthesis; dimethylallyl diphosphate from (2E)-4-hydroxy-3-methylbutenyl diphosphate: step 1/1.</text>
</comment>
<dbReference type="EMBL" id="JBEPMA010000001">
    <property type="protein sequence ID" value="MET3616485.1"/>
    <property type="molecule type" value="Genomic_DNA"/>
</dbReference>
<gene>
    <name evidence="8" type="primary">ispH</name>
    <name evidence="11" type="ORF">ABID14_000105</name>
</gene>
<feature type="domain" description="S1 motif" evidence="10">
    <location>
        <begin position="465"/>
        <end position="533"/>
    </location>
</feature>
<accession>A0ABV2J6T9</accession>
<feature type="binding site" evidence="8">
    <location>
        <position position="214"/>
    </location>
    <ligand>
        <name>isopentenyl diphosphate</name>
        <dbReference type="ChEBI" id="CHEBI:128769"/>
    </ligand>
</feature>
<feature type="compositionally biased region" description="Basic residues" evidence="9">
    <location>
        <begin position="635"/>
        <end position="644"/>
    </location>
</feature>
<evidence type="ECO:0000256" key="4">
    <source>
        <dbReference type="ARBA" id="ARBA00022980"/>
    </source>
</evidence>
<feature type="binding site" evidence="8">
    <location>
        <position position="256"/>
    </location>
    <ligand>
        <name>dimethylallyl diphosphate</name>
        <dbReference type="ChEBI" id="CHEBI:57623"/>
    </ligand>
</feature>
<feature type="binding site" evidence="8">
    <location>
        <position position="69"/>
    </location>
    <ligand>
        <name>dimethylallyl diphosphate</name>
        <dbReference type="ChEBI" id="CHEBI:57623"/>
    </ligand>
</feature>
<proteinExistence type="inferred from homology"/>
<keyword evidence="8" id="KW-0414">Isoprene biosynthesis</keyword>
<dbReference type="PANTHER" id="PTHR10724">
    <property type="entry name" value="30S RIBOSOMAL PROTEIN S1"/>
    <property type="match status" value="1"/>
</dbReference>
<keyword evidence="7" id="KW-0687">Ribonucleoprotein</keyword>
<feature type="active site" description="Proton donor" evidence="8">
    <location>
        <position position="121"/>
    </location>
</feature>
<dbReference type="Pfam" id="PF00575">
    <property type="entry name" value="S1"/>
    <property type="match status" value="4"/>
</dbReference>
<feature type="compositionally biased region" description="Basic and acidic residues" evidence="9">
    <location>
        <begin position="622"/>
        <end position="634"/>
    </location>
</feature>
<keyword evidence="5 8" id="KW-0408">Iron</keyword>
<feature type="binding site" evidence="8">
    <location>
        <position position="119"/>
    </location>
    <ligand>
        <name>(2E)-4-hydroxy-3-methylbut-2-enyl diphosphate</name>
        <dbReference type="ChEBI" id="CHEBI:128753"/>
    </ligand>
</feature>
<dbReference type="PRINTS" id="PR00681">
    <property type="entry name" value="RIBOSOMALS1"/>
</dbReference>
<comment type="similarity">
    <text evidence="1">Belongs to the bacterial ribosomal protein bS1 family.</text>
</comment>
<comment type="similarity">
    <text evidence="8">Belongs to the IspH family.</text>
</comment>
<dbReference type="CDD" id="cd04465">
    <property type="entry name" value="S1_RPS1_repeat_ec2_hs2"/>
    <property type="match status" value="1"/>
</dbReference>
<dbReference type="InterPro" id="IPR035104">
    <property type="entry name" value="Ribosomal_protein_S1-like"/>
</dbReference>
<evidence type="ECO:0000256" key="3">
    <source>
        <dbReference type="ARBA" id="ARBA00022723"/>
    </source>
</evidence>
<evidence type="ECO:0000256" key="7">
    <source>
        <dbReference type="ARBA" id="ARBA00023274"/>
    </source>
</evidence>
<dbReference type="PANTHER" id="PTHR10724:SF7">
    <property type="entry name" value="SMALL RIBOSOMAL SUBUNIT PROTEIN BS1C"/>
    <property type="match status" value="1"/>
</dbReference>
<sequence length="701" mass="78601">MEIILAQHLGFCGGVKRAYKMALQNADDRTYSFGDLVHNEQVIKELENLGVKKLENLDINNSKIIIRSHGVHKKLLQKFEANNNEIINCVCPKVEKVYNIVENFYKKGYNVVIVGNSEHPEVIGINSYCEDTATIIDSDKNIIIPDGDLIVVSQTTNRLEFFENIVKKIKNISKNEVLVYNTICSATSLRQDSVKKLSKEVDAVVVLGGKNSSNTKKLAQVASNNCENVFLIQSIKDIDINIFKKFNKIGITAGASTPDKVIKEAVCSMENFDKGEMMEAIDNSFKRIRKGEVVTGEVLYITDSEVMVNLGYRSDGIISREELVGGPDVNPQDLYEQGQEIEVYVLRMDDGDGNVVLSTKRVADMKVWDEVEELYNNGEKIDVTVKANVKGGLTADYNGLNAFIPASHVSTRFQKDLSKFVGEEFTTEIIDFDKRKKRIVLSRKNVIAEEQDKKRQEVYANLHEGDIIEGTVQRITNFGAFVDVGGVDGLIHISELSWNRVKHPSDVVSPGDVVKVQVLNVDEEKNRIALGLKQLTEKPWDIFKNNVSVGDVVKGKVVNLLDFGAFIRLEEGVDGLLHVSQISREHVEKPADKLSLGEEVTVKVTDIDEENQKISLSMKALTEPEPKKESAPKERKPKREKKAPRREVKKEEPKSDEFNMTIGEMLGLNLSDSTLDEDLMIDEVDTSDDTETKENEDNSEE</sequence>
<evidence type="ECO:0000313" key="12">
    <source>
        <dbReference type="Proteomes" id="UP001549162"/>
    </source>
</evidence>
<comment type="catalytic activity">
    <reaction evidence="8">
        <text>isopentenyl diphosphate + 2 oxidized [2Fe-2S]-[ferredoxin] + H2O = (2E)-4-hydroxy-3-methylbut-2-enyl diphosphate + 2 reduced [2Fe-2S]-[ferredoxin] + 2 H(+)</text>
        <dbReference type="Rhea" id="RHEA:24488"/>
        <dbReference type="Rhea" id="RHEA-COMP:10000"/>
        <dbReference type="Rhea" id="RHEA-COMP:10001"/>
        <dbReference type="ChEBI" id="CHEBI:15377"/>
        <dbReference type="ChEBI" id="CHEBI:15378"/>
        <dbReference type="ChEBI" id="CHEBI:33737"/>
        <dbReference type="ChEBI" id="CHEBI:33738"/>
        <dbReference type="ChEBI" id="CHEBI:128753"/>
        <dbReference type="ChEBI" id="CHEBI:128769"/>
        <dbReference type="EC" id="1.17.7.4"/>
    </reaction>
</comment>
<dbReference type="Gene3D" id="3.40.50.11270">
    <property type="match status" value="1"/>
</dbReference>
<keyword evidence="2 8" id="KW-0004">4Fe-4S</keyword>
<feature type="binding site" evidence="8">
    <location>
        <position position="155"/>
    </location>
    <ligand>
        <name>(2E)-4-hydroxy-3-methylbut-2-enyl diphosphate</name>
        <dbReference type="ChEBI" id="CHEBI:128753"/>
    </ligand>
</feature>
<evidence type="ECO:0000256" key="5">
    <source>
        <dbReference type="ARBA" id="ARBA00023004"/>
    </source>
</evidence>
<keyword evidence="4" id="KW-0689">Ribosomal protein</keyword>
<dbReference type="CDD" id="cd05687">
    <property type="entry name" value="S1_RPS1_repeat_ec1_hs1"/>
    <property type="match status" value="1"/>
</dbReference>
<feature type="compositionally biased region" description="Acidic residues" evidence="9">
    <location>
        <begin position="674"/>
        <end position="689"/>
    </location>
</feature>
<dbReference type="RefSeq" id="WP_354366494.1">
    <property type="nucleotide sequence ID" value="NZ_JBEPMA010000001.1"/>
</dbReference>
<comment type="catalytic activity">
    <reaction evidence="8">
        <text>dimethylallyl diphosphate + 2 oxidized [2Fe-2S]-[ferredoxin] + H2O = (2E)-4-hydroxy-3-methylbut-2-enyl diphosphate + 2 reduced [2Fe-2S]-[ferredoxin] + 2 H(+)</text>
        <dbReference type="Rhea" id="RHEA:24825"/>
        <dbReference type="Rhea" id="RHEA-COMP:10000"/>
        <dbReference type="Rhea" id="RHEA-COMP:10001"/>
        <dbReference type="ChEBI" id="CHEBI:15377"/>
        <dbReference type="ChEBI" id="CHEBI:15378"/>
        <dbReference type="ChEBI" id="CHEBI:33737"/>
        <dbReference type="ChEBI" id="CHEBI:33738"/>
        <dbReference type="ChEBI" id="CHEBI:57623"/>
        <dbReference type="ChEBI" id="CHEBI:128753"/>
        <dbReference type="EC" id="1.17.7.4"/>
    </reaction>
</comment>
<dbReference type="Proteomes" id="UP001549162">
    <property type="component" value="Unassembled WGS sequence"/>
</dbReference>
<feature type="binding site" evidence="8">
    <location>
        <position position="119"/>
    </location>
    <ligand>
        <name>dimethylallyl diphosphate</name>
        <dbReference type="ChEBI" id="CHEBI:57623"/>
    </ligand>
</feature>
<dbReference type="CDD" id="cd13944">
    <property type="entry name" value="lytB_ispH"/>
    <property type="match status" value="1"/>
</dbReference>
<keyword evidence="12" id="KW-1185">Reference proteome</keyword>
<feature type="compositionally biased region" description="Basic and acidic residues" evidence="9">
    <location>
        <begin position="690"/>
        <end position="701"/>
    </location>
</feature>
<dbReference type="InterPro" id="IPR012340">
    <property type="entry name" value="NA-bd_OB-fold"/>
</dbReference>
<comment type="pathway">
    <text evidence="8">Isoprenoid biosynthesis; isopentenyl diphosphate biosynthesis via DXP pathway; isopentenyl diphosphate from 1-deoxy-D-xylulose 5-phosphate: step 6/6.</text>
</comment>
<keyword evidence="6 8" id="KW-0411">Iron-sulfur</keyword>
<evidence type="ECO:0000256" key="8">
    <source>
        <dbReference type="HAMAP-Rule" id="MF_00191"/>
    </source>
</evidence>
<dbReference type="EC" id="1.17.7.4" evidence="8"/>
<name>A0ABV2J6T9_9FIRM</name>
<protein>
    <recommendedName>
        <fullName evidence="8">4-hydroxy-3-methylbut-2-enyl diphosphate reductase</fullName>
        <shortName evidence="8">HMBPP reductase</shortName>
        <ecNumber evidence="8">1.17.7.4</ecNumber>
    </recommendedName>
</protein>
<feature type="binding site" evidence="8">
    <location>
        <position position="213"/>
    </location>
    <ligand>
        <name>isopentenyl diphosphate</name>
        <dbReference type="ChEBI" id="CHEBI:128769"/>
    </ligand>
</feature>
<evidence type="ECO:0000259" key="10">
    <source>
        <dbReference type="PROSITE" id="PS50126"/>
    </source>
</evidence>
<dbReference type="SUPFAM" id="SSF50249">
    <property type="entry name" value="Nucleic acid-binding proteins"/>
    <property type="match status" value="4"/>
</dbReference>
<evidence type="ECO:0000256" key="9">
    <source>
        <dbReference type="SAM" id="MobiDB-lite"/>
    </source>
</evidence>
<dbReference type="InterPro" id="IPR003451">
    <property type="entry name" value="LytB/IspH"/>
</dbReference>
<feature type="binding site" evidence="8">
    <location>
        <position position="184"/>
    </location>
    <ligand>
        <name>[4Fe-4S] cluster</name>
        <dbReference type="ChEBI" id="CHEBI:49883"/>
    </ligand>
</feature>
<evidence type="ECO:0000313" key="11">
    <source>
        <dbReference type="EMBL" id="MET3616485.1"/>
    </source>
</evidence>
<dbReference type="PROSITE" id="PS50126">
    <property type="entry name" value="S1"/>
    <property type="match status" value="4"/>
</dbReference>
<dbReference type="NCBIfam" id="NF005208">
    <property type="entry name" value="PRK06676.1"/>
    <property type="match status" value="1"/>
</dbReference>
<comment type="caution">
    <text evidence="11">The sequence shown here is derived from an EMBL/GenBank/DDBJ whole genome shotgun (WGS) entry which is preliminary data.</text>
</comment>
<feature type="binding site" evidence="8">
    <location>
        <position position="213"/>
    </location>
    <ligand>
        <name>dimethylallyl diphosphate</name>
        <dbReference type="ChEBI" id="CHEBI:57623"/>
    </ligand>
</feature>
<feature type="compositionally biased region" description="Basic and acidic residues" evidence="9">
    <location>
        <begin position="645"/>
        <end position="657"/>
    </location>
</feature>
<feature type="binding site" evidence="8">
    <location>
        <position position="38"/>
    </location>
    <ligand>
        <name>dimethylallyl diphosphate</name>
        <dbReference type="ChEBI" id="CHEBI:57623"/>
    </ligand>
</feature>
<feature type="region of interest" description="Disordered" evidence="9">
    <location>
        <begin position="613"/>
        <end position="701"/>
    </location>
</feature>
<feature type="binding site" evidence="8">
    <location>
        <position position="214"/>
    </location>
    <ligand>
        <name>dimethylallyl diphosphate</name>
        <dbReference type="ChEBI" id="CHEBI:57623"/>
    </ligand>
</feature>
<dbReference type="InterPro" id="IPR003029">
    <property type="entry name" value="S1_domain"/>
</dbReference>
<dbReference type="Gene3D" id="3.40.1010.20">
    <property type="entry name" value="4-hydroxy-3-methylbut-2-enyl diphosphate reductase, catalytic domain"/>
    <property type="match status" value="2"/>
</dbReference>
<dbReference type="GO" id="GO:0051745">
    <property type="term" value="F:4-hydroxy-3-methylbut-2-enyl diphosphate reductase activity"/>
    <property type="evidence" value="ECO:0007669"/>
    <property type="project" value="UniProtKB-EC"/>
</dbReference>
<feature type="binding site" evidence="8">
    <location>
        <position position="256"/>
    </location>
    <ligand>
        <name>(2E)-4-hydroxy-3-methylbut-2-enyl diphosphate</name>
        <dbReference type="ChEBI" id="CHEBI:128753"/>
    </ligand>
</feature>
<evidence type="ECO:0000256" key="6">
    <source>
        <dbReference type="ARBA" id="ARBA00023014"/>
    </source>
</evidence>
<feature type="binding site" evidence="8">
    <location>
        <position position="119"/>
    </location>
    <ligand>
        <name>isopentenyl diphosphate</name>
        <dbReference type="ChEBI" id="CHEBI:128769"/>
    </ligand>
</feature>
<feature type="domain" description="S1 motif" evidence="10">
    <location>
        <begin position="550"/>
        <end position="619"/>
    </location>
</feature>
<feature type="binding site" evidence="8">
    <location>
        <position position="69"/>
    </location>
    <ligand>
        <name>isopentenyl diphosphate</name>
        <dbReference type="ChEBI" id="CHEBI:128769"/>
    </ligand>
</feature>
<keyword evidence="8 11" id="KW-0560">Oxidoreductase</keyword>
<comment type="function">
    <text evidence="8">Catalyzes the conversion of 1-hydroxy-2-methyl-2-(E)-butenyl 4-diphosphate (HMBPP) into a mixture of isopentenyl diphosphate (IPP) and dimethylallyl diphosphate (DMAPP). Acts in the terminal step of the DOXP/MEP pathway for isoprenoid precursor biosynthesis.</text>
</comment>
<reference evidence="11 12" key="1">
    <citation type="submission" date="2024-06" db="EMBL/GenBank/DDBJ databases">
        <title>Genomic Encyclopedia of Type Strains, Phase IV (KMG-IV): sequencing the most valuable type-strain genomes for metagenomic binning, comparative biology and taxonomic classification.</title>
        <authorList>
            <person name="Goeker M."/>
        </authorList>
    </citation>
    <scope>NUCLEOTIDE SEQUENCE [LARGE SCALE GENOMIC DNA]</scope>
    <source>
        <strain evidence="11 12">DSM 21460</strain>
    </source>
</reference>
<feature type="binding site" evidence="8">
    <location>
        <position position="213"/>
    </location>
    <ligand>
        <name>(2E)-4-hydroxy-3-methylbut-2-enyl diphosphate</name>
        <dbReference type="ChEBI" id="CHEBI:128753"/>
    </ligand>
</feature>
<feature type="binding site" evidence="8">
    <location>
        <position position="38"/>
    </location>
    <ligand>
        <name>(2E)-4-hydroxy-3-methylbut-2-enyl diphosphate</name>
        <dbReference type="ChEBI" id="CHEBI:128753"/>
    </ligand>
</feature>
<dbReference type="SMART" id="SM00316">
    <property type="entry name" value="S1"/>
    <property type="match status" value="4"/>
</dbReference>
<dbReference type="Gene3D" id="2.40.50.140">
    <property type="entry name" value="Nucleic acid-binding proteins"/>
    <property type="match status" value="4"/>
</dbReference>
<feature type="binding site" evidence="8">
    <location>
        <position position="212"/>
    </location>
    <ligand>
        <name>(2E)-4-hydroxy-3-methylbut-2-enyl diphosphate</name>
        <dbReference type="ChEBI" id="CHEBI:128753"/>
    </ligand>
</feature>
<evidence type="ECO:0000256" key="1">
    <source>
        <dbReference type="ARBA" id="ARBA00006767"/>
    </source>
</evidence>
<feature type="binding site" evidence="8">
    <location>
        <position position="91"/>
    </location>
    <ligand>
        <name>[4Fe-4S] cluster</name>
        <dbReference type="ChEBI" id="CHEBI:49883"/>
    </ligand>
</feature>
<keyword evidence="3 8" id="KW-0479">Metal-binding</keyword>
<dbReference type="NCBIfam" id="NF000907">
    <property type="entry name" value="PRK00087.1"/>
    <property type="match status" value="1"/>
</dbReference>
<feature type="binding site" evidence="8">
    <location>
        <position position="214"/>
    </location>
    <ligand>
        <name>(2E)-4-hydroxy-3-methylbut-2-enyl diphosphate</name>
        <dbReference type="ChEBI" id="CHEBI:128753"/>
    </ligand>
</feature>
<organism evidence="11 12">
    <name type="scientific">Peptoniphilus olsenii</name>
    <dbReference type="NCBI Taxonomy" id="411570"/>
    <lineage>
        <taxon>Bacteria</taxon>
        <taxon>Bacillati</taxon>
        <taxon>Bacillota</taxon>
        <taxon>Tissierellia</taxon>
        <taxon>Tissierellales</taxon>
        <taxon>Peptoniphilaceae</taxon>
        <taxon>Peptoniphilus</taxon>
    </lineage>
</organism>
<feature type="binding site" evidence="8">
    <location>
        <position position="256"/>
    </location>
    <ligand>
        <name>isopentenyl diphosphate</name>
        <dbReference type="ChEBI" id="CHEBI:128769"/>
    </ligand>
</feature>
<dbReference type="NCBIfam" id="TIGR00216">
    <property type="entry name" value="ispH_lytB"/>
    <property type="match status" value="1"/>
</dbReference>
<feature type="binding site" evidence="8">
    <location>
        <position position="12"/>
    </location>
    <ligand>
        <name>[4Fe-4S] cluster</name>
        <dbReference type="ChEBI" id="CHEBI:49883"/>
    </ligand>
</feature>
<dbReference type="InterPro" id="IPR050437">
    <property type="entry name" value="Ribos_protein_bS1-like"/>
</dbReference>
<feature type="binding site" evidence="8">
    <location>
        <position position="212"/>
    </location>
    <ligand>
        <name>isopentenyl diphosphate</name>
        <dbReference type="ChEBI" id="CHEBI:128769"/>
    </ligand>
</feature>
<dbReference type="CDD" id="cd05688">
    <property type="entry name" value="S1_RPS1_repeat_ec3"/>
    <property type="match status" value="1"/>
</dbReference>
<evidence type="ECO:0000256" key="2">
    <source>
        <dbReference type="ARBA" id="ARBA00022485"/>
    </source>
</evidence>
<feature type="binding site" evidence="8">
    <location>
        <position position="38"/>
    </location>
    <ligand>
        <name>isopentenyl diphosphate</name>
        <dbReference type="ChEBI" id="CHEBI:128769"/>
    </ligand>
</feature>
<feature type="domain" description="S1 motif" evidence="10">
    <location>
        <begin position="291"/>
        <end position="360"/>
    </location>
</feature>
<feature type="domain" description="S1 motif" evidence="10">
    <location>
        <begin position="378"/>
        <end position="444"/>
    </location>
</feature>
<dbReference type="HAMAP" id="MF_00191">
    <property type="entry name" value="IspH"/>
    <property type="match status" value="1"/>
</dbReference>
<feature type="binding site" evidence="8">
    <location>
        <position position="212"/>
    </location>
    <ligand>
        <name>dimethylallyl diphosphate</name>
        <dbReference type="ChEBI" id="CHEBI:57623"/>
    </ligand>
</feature>